<dbReference type="EMBL" id="MF198462">
    <property type="protein sequence ID" value="AVN99310.1"/>
    <property type="molecule type" value="Genomic_RNA"/>
</dbReference>
<dbReference type="Gene3D" id="3.90.640.10">
    <property type="entry name" value="Actin, Chain A, domain 4"/>
    <property type="match status" value="1"/>
</dbReference>
<reference evidence="4" key="1">
    <citation type="journal article" date="2018" name="Plant Dis.">
        <title>Discovery of Viruses and Virus-Like Pathogens in Pistachio using High-Throughput Sequencing.</title>
        <authorList>
            <person name="Al Rwahnih M."/>
            <person name="Rowhani A."/>
            <person name="Westrick N."/>
            <person name="Stevens K."/>
            <person name="Diaz-Lara A."/>
            <person name="Trouillas F.P."/>
            <person name="Preece J."/>
            <person name="Kallsen C."/>
            <person name="Farrar K."/>
            <person name="Golino D."/>
        </authorList>
    </citation>
    <scope>NUCLEOTIDE SEQUENCE [LARGE SCALE GENOMIC DNA]</scope>
    <source>
        <strain evidence="4">W10</strain>
    </source>
</reference>
<accession>A0A499PYY5</accession>
<evidence type="ECO:0000256" key="3">
    <source>
        <dbReference type="RuleBase" id="RU003322"/>
    </source>
</evidence>
<dbReference type="SUPFAM" id="SSF53067">
    <property type="entry name" value="Actin-like ATPase domain"/>
    <property type="match status" value="2"/>
</dbReference>
<dbReference type="SUPFAM" id="SSF100920">
    <property type="entry name" value="Heat shock protein 70kD (HSP70), peptide-binding domain"/>
    <property type="match status" value="1"/>
</dbReference>
<keyword evidence="2 3" id="KW-0067">ATP-binding</keyword>
<evidence type="ECO:0000313" key="4">
    <source>
        <dbReference type="EMBL" id="AVN99310.1"/>
    </source>
</evidence>
<dbReference type="Pfam" id="PF00012">
    <property type="entry name" value="HSP70"/>
    <property type="match status" value="1"/>
</dbReference>
<dbReference type="GeneID" id="65102032"/>
<evidence type="ECO:0000256" key="1">
    <source>
        <dbReference type="ARBA" id="ARBA00022741"/>
    </source>
</evidence>
<dbReference type="InterPro" id="IPR043129">
    <property type="entry name" value="ATPase_NBD"/>
</dbReference>
<dbReference type="InterPro" id="IPR018181">
    <property type="entry name" value="Heat_shock_70_CS"/>
</dbReference>
<organism evidence="4">
    <name type="scientific">Pistachio ampelovirus A</name>
    <dbReference type="NCBI Taxonomy" id="2093224"/>
    <lineage>
        <taxon>Viruses</taxon>
        <taxon>Riboviria</taxon>
        <taxon>Orthornavirae</taxon>
        <taxon>Kitrinoviricota</taxon>
        <taxon>Alsuviricetes</taxon>
        <taxon>Martellivirales</taxon>
        <taxon>Closteroviridae</taxon>
        <taxon>Ampelovirus</taxon>
        <taxon>Ampelovirus pistaciae</taxon>
    </lineage>
</organism>
<protein>
    <submittedName>
        <fullName evidence="4">Hsp70</fullName>
    </submittedName>
</protein>
<evidence type="ECO:0000313" key="5">
    <source>
        <dbReference type="Proteomes" id="UP000502394"/>
    </source>
</evidence>
<name>A0A499PYY5_9CLOS</name>
<dbReference type="InterPro" id="IPR029047">
    <property type="entry name" value="HSP70_peptide-bd_sf"/>
</dbReference>
<dbReference type="KEGG" id="vg:65102032"/>
<dbReference type="RefSeq" id="YP_010086802.1">
    <property type="nucleotide sequence ID" value="NC_055482.1"/>
</dbReference>
<dbReference type="Proteomes" id="UP000502394">
    <property type="component" value="Segment"/>
</dbReference>
<dbReference type="PRINTS" id="PR00301">
    <property type="entry name" value="HEATSHOCK70"/>
</dbReference>
<dbReference type="PANTHER" id="PTHR19375">
    <property type="entry name" value="HEAT SHOCK PROTEIN 70KDA"/>
    <property type="match status" value="1"/>
</dbReference>
<dbReference type="GO" id="GO:0005524">
    <property type="term" value="F:ATP binding"/>
    <property type="evidence" value="ECO:0007669"/>
    <property type="project" value="UniProtKB-KW"/>
</dbReference>
<dbReference type="Gene3D" id="3.30.420.40">
    <property type="match status" value="2"/>
</dbReference>
<dbReference type="PROSITE" id="PS00329">
    <property type="entry name" value="HSP70_2"/>
    <property type="match status" value="1"/>
</dbReference>
<comment type="similarity">
    <text evidence="3">Belongs to the heat shock protein 70 family.</text>
</comment>
<sequence length="534" mass="58849">MECGVDFGTTYSTVAFSGEGISGCVPIAGSVFVPTVVFIEQGAKGYYIGNVAISMSKRKTGRLYINLKRWVGATKSNLNEFRRKLRNEYTVEALGDYDVRIGGLGSGEDVTIGVTTLIYLFIRALIIETERFTGRVVAGLVCSVPADYNSLKRNYLSIATNSLGRTVRALVNEPTAAAIYNLARSETKHDVIGVFDFGGGTFDISIIVRRNNIFVVVYSIGDNHLGGRDVDRSIAERIASKLGSVAPESITVAVQGIKEELSKDKNLEDHVVEVDASARTFKFSYSELEEIASPYVDRAAQLFEKALSELGGPSCVVILTGGSSALPGIEKRLRLTREVKDIIFNQQDFRVSVALGAKVYCDILSGKSELRLIDTLTHALCDELGGYIPKVIFQKGSIVPNSTSVSYTISGSEMQYGLFEGEHIRTWLSELTYKGTDYRPNTAQSEDVVRYEITVDGRINLSVNGRRITNVMTPVPPMERYMEFDYLDELAESLPRFLKLYTAILSELSGLQFTTEEVEAYYGDSAKNLILHKL</sequence>
<evidence type="ECO:0000256" key="2">
    <source>
        <dbReference type="ARBA" id="ARBA00022840"/>
    </source>
</evidence>
<proteinExistence type="inferred from homology"/>
<keyword evidence="5" id="KW-1185">Reference proteome</keyword>
<dbReference type="GO" id="GO:0140662">
    <property type="term" value="F:ATP-dependent protein folding chaperone"/>
    <property type="evidence" value="ECO:0007669"/>
    <property type="project" value="InterPro"/>
</dbReference>
<dbReference type="InterPro" id="IPR013126">
    <property type="entry name" value="Hsp_70_fam"/>
</dbReference>
<keyword evidence="1 3" id="KW-0547">Nucleotide-binding</keyword>